<dbReference type="Proteomes" id="UP000248706">
    <property type="component" value="Unassembled WGS sequence"/>
</dbReference>
<protein>
    <submittedName>
        <fullName evidence="1">Uncharacterized protein</fullName>
    </submittedName>
</protein>
<sequence>MHLWEETAGFLPLYHLALFFVEEGPGLAAPAEERSSAWRRGQWPLLRVWLFSPSTYDRLMALSRQRCQALTHELAEPLSFFLKQLRPSSEQ</sequence>
<proteinExistence type="predicted"/>
<comment type="caution">
    <text evidence="1">The sequence shown here is derived from an EMBL/GenBank/DDBJ whole genome shotgun (WGS) entry which is preliminary data.</text>
</comment>
<evidence type="ECO:0000313" key="1">
    <source>
        <dbReference type="EMBL" id="RAQ98462.1"/>
    </source>
</evidence>
<dbReference type="EMBL" id="MCIF01000002">
    <property type="protein sequence ID" value="RAQ98462.1"/>
    <property type="molecule type" value="Genomic_DNA"/>
</dbReference>
<dbReference type="AlphaFoldDB" id="A0A328VQI5"/>
<name>A0A328VQI5_9CHLR</name>
<reference evidence="1 2" key="1">
    <citation type="submission" date="2016-08" db="EMBL/GenBank/DDBJ databases">
        <title>Analysis of Carbohydrate Active Enzymes in Thermogemmatispora T81 Reveals Carbohydrate Degradation Ability.</title>
        <authorList>
            <person name="Tomazini A."/>
            <person name="Lal S."/>
            <person name="Stott M."/>
            <person name="Henrissat B."/>
            <person name="Polikarpov I."/>
            <person name="Sparling R."/>
            <person name="Levin D.B."/>
        </authorList>
    </citation>
    <scope>NUCLEOTIDE SEQUENCE [LARGE SCALE GENOMIC DNA]</scope>
    <source>
        <strain evidence="1 2">T81</strain>
    </source>
</reference>
<accession>A0A328VQI5</accession>
<gene>
    <name evidence="1" type="ORF">A4R35_23170</name>
</gene>
<keyword evidence="2" id="KW-1185">Reference proteome</keyword>
<organism evidence="1 2">
    <name type="scientific">Thermogemmatispora tikiterensis</name>
    <dbReference type="NCBI Taxonomy" id="1825093"/>
    <lineage>
        <taxon>Bacteria</taxon>
        <taxon>Bacillati</taxon>
        <taxon>Chloroflexota</taxon>
        <taxon>Ktedonobacteria</taxon>
        <taxon>Thermogemmatisporales</taxon>
        <taxon>Thermogemmatisporaceae</taxon>
        <taxon>Thermogemmatispora</taxon>
    </lineage>
</organism>
<evidence type="ECO:0000313" key="2">
    <source>
        <dbReference type="Proteomes" id="UP000248706"/>
    </source>
</evidence>